<reference evidence="1 2" key="1">
    <citation type="journal article" date="2016" name="Nat. Commun.">
        <title>Thousands of microbial genomes shed light on interconnected biogeochemical processes in an aquifer system.</title>
        <authorList>
            <person name="Anantharaman K."/>
            <person name="Brown C.T."/>
            <person name="Hug L.A."/>
            <person name="Sharon I."/>
            <person name="Castelle C.J."/>
            <person name="Probst A.J."/>
            <person name="Thomas B.C."/>
            <person name="Singh A."/>
            <person name="Wilkins M.J."/>
            <person name="Karaoz U."/>
            <person name="Brodie E.L."/>
            <person name="Williams K.H."/>
            <person name="Hubbard S.S."/>
            <person name="Banfield J.F."/>
        </authorList>
    </citation>
    <scope>NUCLEOTIDE SEQUENCE [LARGE SCALE GENOMIC DNA]</scope>
</reference>
<dbReference type="AlphaFoldDB" id="A0A1F5YG96"/>
<protein>
    <submittedName>
        <fullName evidence="1">Bacillithiol biosynthesis deacetylase BshB1</fullName>
    </submittedName>
</protein>
<dbReference type="PANTHER" id="PTHR12993:SF30">
    <property type="entry name" value="N-ACETYL-ALPHA-D-GLUCOSAMINYL L-MALATE DEACETYLASE 1"/>
    <property type="match status" value="1"/>
</dbReference>
<dbReference type="SUPFAM" id="SSF102588">
    <property type="entry name" value="LmbE-like"/>
    <property type="match status" value="1"/>
</dbReference>
<dbReference type="InterPro" id="IPR024078">
    <property type="entry name" value="LmbE-like_dom_sf"/>
</dbReference>
<dbReference type="Gene3D" id="3.40.50.10320">
    <property type="entry name" value="LmbE-like"/>
    <property type="match status" value="1"/>
</dbReference>
<dbReference type="Pfam" id="PF02585">
    <property type="entry name" value="PIG-L"/>
    <property type="match status" value="1"/>
</dbReference>
<sequence>MAERLDVLAVAAHPDDIELTCGGTLIKCVEAGYRVGALELTGGESGTLGSAGQRAEAAAAAAKVMGLTVRENLGLPDARLEDTQENRLKLVRVFRRLGPRVLILQNEQWRHPDHAASVALARAAAFLAGLKKIEGEGHVERLQKIMYCQAYIEHTPKPSFVVDISAQFERKLEAIMCYRSQFEGRTEAGELFPNGQPLPELVRTQCRHYGSLIRTAYGEPFYTRETLAVEDIVTLGVKSI</sequence>
<dbReference type="NCBIfam" id="TIGR04001">
    <property type="entry name" value="thiol_BshB1"/>
    <property type="match status" value="1"/>
</dbReference>
<proteinExistence type="predicted"/>
<dbReference type="InterPro" id="IPR003737">
    <property type="entry name" value="GlcNAc_PI_deacetylase-related"/>
</dbReference>
<evidence type="ECO:0000313" key="1">
    <source>
        <dbReference type="EMBL" id="OGF98996.1"/>
    </source>
</evidence>
<dbReference type="Proteomes" id="UP000176992">
    <property type="component" value="Unassembled WGS sequence"/>
</dbReference>
<dbReference type="GO" id="GO:0071793">
    <property type="term" value="P:bacillithiol biosynthetic process"/>
    <property type="evidence" value="ECO:0007669"/>
    <property type="project" value="InterPro"/>
</dbReference>
<dbReference type="GO" id="GO:0016811">
    <property type="term" value="F:hydrolase activity, acting on carbon-nitrogen (but not peptide) bonds, in linear amides"/>
    <property type="evidence" value="ECO:0007669"/>
    <property type="project" value="TreeGrafter"/>
</dbReference>
<dbReference type="GO" id="GO:0019213">
    <property type="term" value="F:deacetylase activity"/>
    <property type="evidence" value="ECO:0007669"/>
    <property type="project" value="InterPro"/>
</dbReference>
<dbReference type="EMBL" id="MFIV01000051">
    <property type="protein sequence ID" value="OGF98996.1"/>
    <property type="molecule type" value="Genomic_DNA"/>
</dbReference>
<comment type="caution">
    <text evidence="1">The sequence shown here is derived from an EMBL/GenBank/DDBJ whole genome shotgun (WGS) entry which is preliminary data.</text>
</comment>
<name>A0A1F5YG96_9BACT</name>
<dbReference type="PANTHER" id="PTHR12993">
    <property type="entry name" value="N-ACETYLGLUCOSAMINYL-PHOSPHATIDYLINOSITOL DE-N-ACETYLASE-RELATED"/>
    <property type="match status" value="1"/>
</dbReference>
<dbReference type="InterPro" id="IPR023842">
    <property type="entry name" value="Bacillithiol_biosynth_BshB1"/>
</dbReference>
<accession>A0A1F5YG96</accession>
<evidence type="ECO:0000313" key="2">
    <source>
        <dbReference type="Proteomes" id="UP000176992"/>
    </source>
</evidence>
<organism evidence="1 2">
    <name type="scientific">Candidatus Glassbacteria bacterium GWA2_58_10</name>
    <dbReference type="NCBI Taxonomy" id="1817865"/>
    <lineage>
        <taxon>Bacteria</taxon>
        <taxon>Candidatus Glassiibacteriota</taxon>
    </lineage>
</organism>
<gene>
    <name evidence="1" type="ORF">A2Z86_08580</name>
</gene>